<feature type="non-terminal residue" evidence="1">
    <location>
        <position position="1"/>
    </location>
</feature>
<dbReference type="Proteomes" id="UP001160390">
    <property type="component" value="Unassembled WGS sequence"/>
</dbReference>
<reference evidence="1" key="1">
    <citation type="submission" date="2023-01" db="EMBL/GenBank/DDBJ databases">
        <authorList>
            <person name="Piombo E."/>
        </authorList>
    </citation>
    <scope>NUCLEOTIDE SEQUENCE</scope>
</reference>
<dbReference type="EMBL" id="CABFNP030000789">
    <property type="protein sequence ID" value="CAI6087028.1"/>
    <property type="molecule type" value="Genomic_DNA"/>
</dbReference>
<comment type="caution">
    <text evidence="1">The sequence shown here is derived from an EMBL/GenBank/DDBJ whole genome shotgun (WGS) entry which is preliminary data.</text>
</comment>
<organism evidence="1 2">
    <name type="scientific">Clonostachys chloroleuca</name>
    <dbReference type="NCBI Taxonomy" id="1926264"/>
    <lineage>
        <taxon>Eukaryota</taxon>
        <taxon>Fungi</taxon>
        <taxon>Dikarya</taxon>
        <taxon>Ascomycota</taxon>
        <taxon>Pezizomycotina</taxon>
        <taxon>Sordariomycetes</taxon>
        <taxon>Hypocreomycetidae</taxon>
        <taxon>Hypocreales</taxon>
        <taxon>Bionectriaceae</taxon>
        <taxon>Clonostachys</taxon>
    </lineage>
</organism>
<dbReference type="AlphaFoldDB" id="A0AA35Q0V2"/>
<evidence type="ECO:0000313" key="2">
    <source>
        <dbReference type="Proteomes" id="UP001160390"/>
    </source>
</evidence>
<accession>A0AA35Q0V2</accession>
<name>A0AA35Q0V2_9HYPO</name>
<evidence type="ECO:0000313" key="1">
    <source>
        <dbReference type="EMBL" id="CAI6087028.1"/>
    </source>
</evidence>
<keyword evidence="2" id="KW-1185">Reference proteome</keyword>
<proteinExistence type="predicted"/>
<protein>
    <submittedName>
        <fullName evidence="1">Uncharacterized protein</fullName>
    </submittedName>
</protein>
<sequence>SHVISSQSADTLSKSRFSSISNASALSIQRSELCISGPSIFTGSASVFEAITSKASRLPLNAGKCSTIAHRTEDVEWIAASSDWWEYCSRTAAE</sequence>
<gene>
    <name evidence="1" type="ORF">CCHLO57077_00009966</name>
</gene>